<keyword evidence="5 7" id="KW-0472">Membrane</keyword>
<dbReference type="InterPro" id="IPR012910">
    <property type="entry name" value="Plug_dom"/>
</dbReference>
<evidence type="ECO:0000256" key="3">
    <source>
        <dbReference type="ARBA" id="ARBA00022452"/>
    </source>
</evidence>
<gene>
    <name evidence="11" type="ORF">Q766_19780</name>
</gene>
<dbReference type="OrthoDB" id="9768177at2"/>
<keyword evidence="12" id="KW-1185">Reference proteome</keyword>
<dbReference type="InterPro" id="IPR037066">
    <property type="entry name" value="Plug_dom_sf"/>
</dbReference>
<feature type="domain" description="TonB-dependent receptor plug" evidence="10">
    <location>
        <begin position="120"/>
        <end position="227"/>
    </location>
</feature>
<name>A0A0A2MHP7_9FLAO</name>
<dbReference type="Pfam" id="PF13715">
    <property type="entry name" value="CarbopepD_reg_2"/>
    <property type="match status" value="1"/>
</dbReference>
<evidence type="ECO:0000256" key="1">
    <source>
        <dbReference type="ARBA" id="ARBA00004571"/>
    </source>
</evidence>
<dbReference type="Proteomes" id="UP000030111">
    <property type="component" value="Unassembled WGS sequence"/>
</dbReference>
<evidence type="ECO:0000256" key="4">
    <source>
        <dbReference type="ARBA" id="ARBA00022692"/>
    </source>
</evidence>
<comment type="subcellular location">
    <subcellularLocation>
        <location evidence="1 7">Cell outer membrane</location>
        <topology evidence="1 7">Multi-pass membrane protein</topology>
    </subcellularLocation>
</comment>
<evidence type="ECO:0000313" key="11">
    <source>
        <dbReference type="EMBL" id="KGO91116.1"/>
    </source>
</evidence>
<evidence type="ECO:0000256" key="7">
    <source>
        <dbReference type="PROSITE-ProRule" id="PRU01360"/>
    </source>
</evidence>
<dbReference type="eggNOG" id="COG1629">
    <property type="taxonomic scope" value="Bacteria"/>
</dbReference>
<dbReference type="Gene3D" id="2.40.170.20">
    <property type="entry name" value="TonB-dependent receptor, beta-barrel domain"/>
    <property type="match status" value="1"/>
</dbReference>
<protein>
    <submittedName>
        <fullName evidence="11">Collagen-binding protein</fullName>
    </submittedName>
</protein>
<dbReference type="SUPFAM" id="SSF56935">
    <property type="entry name" value="Porins"/>
    <property type="match status" value="1"/>
</dbReference>
<dbReference type="STRING" id="1121898.GCA_000422725_00124"/>
<keyword evidence="11" id="KW-0176">Collagen</keyword>
<dbReference type="NCBIfam" id="TIGR04057">
    <property type="entry name" value="SusC_RagA_signa"/>
    <property type="match status" value="1"/>
</dbReference>
<comment type="similarity">
    <text evidence="7">Belongs to the TonB-dependent receptor family.</text>
</comment>
<evidence type="ECO:0000256" key="5">
    <source>
        <dbReference type="ARBA" id="ARBA00023136"/>
    </source>
</evidence>
<evidence type="ECO:0000256" key="2">
    <source>
        <dbReference type="ARBA" id="ARBA00022448"/>
    </source>
</evidence>
<organism evidence="11 12">
    <name type="scientific">Flavobacterium subsaxonicum WB 4.1-42 = DSM 21790</name>
    <dbReference type="NCBI Taxonomy" id="1121898"/>
    <lineage>
        <taxon>Bacteria</taxon>
        <taxon>Pseudomonadati</taxon>
        <taxon>Bacteroidota</taxon>
        <taxon>Flavobacteriia</taxon>
        <taxon>Flavobacteriales</taxon>
        <taxon>Flavobacteriaceae</taxon>
        <taxon>Flavobacterium</taxon>
    </lineage>
</organism>
<dbReference type="Gene3D" id="2.60.40.1120">
    <property type="entry name" value="Carboxypeptidase-like, regulatory domain"/>
    <property type="match status" value="1"/>
</dbReference>
<keyword evidence="6 7" id="KW-0998">Cell outer membrane</keyword>
<keyword evidence="4 7" id="KW-0812">Transmembrane</keyword>
<reference evidence="11 12" key="1">
    <citation type="submission" date="2013-09" db="EMBL/GenBank/DDBJ databases">
        <authorList>
            <person name="Zeng Z."/>
            <person name="Chen C."/>
        </authorList>
    </citation>
    <scope>NUCLEOTIDE SEQUENCE [LARGE SCALE GENOMIC DNA]</scope>
    <source>
        <strain evidence="11 12">WB 4.1-42</strain>
    </source>
</reference>
<evidence type="ECO:0000256" key="9">
    <source>
        <dbReference type="SAM" id="SignalP"/>
    </source>
</evidence>
<dbReference type="InterPro" id="IPR023997">
    <property type="entry name" value="TonB-dep_OMP_SusC/RagA_CS"/>
</dbReference>
<evidence type="ECO:0000256" key="8">
    <source>
        <dbReference type="SAM" id="MobiDB-lite"/>
    </source>
</evidence>
<keyword evidence="3 7" id="KW-1134">Transmembrane beta strand</keyword>
<keyword evidence="9" id="KW-0732">Signal</keyword>
<dbReference type="EMBL" id="JRLY01000025">
    <property type="protein sequence ID" value="KGO91116.1"/>
    <property type="molecule type" value="Genomic_DNA"/>
</dbReference>
<dbReference type="InterPro" id="IPR036942">
    <property type="entry name" value="Beta-barrel_TonB_sf"/>
</dbReference>
<evidence type="ECO:0000256" key="6">
    <source>
        <dbReference type="ARBA" id="ARBA00023237"/>
    </source>
</evidence>
<dbReference type="PROSITE" id="PS52016">
    <property type="entry name" value="TONB_DEPENDENT_REC_3"/>
    <property type="match status" value="1"/>
</dbReference>
<dbReference type="Pfam" id="PF07715">
    <property type="entry name" value="Plug"/>
    <property type="match status" value="1"/>
</dbReference>
<proteinExistence type="inferred from homology"/>
<dbReference type="AlphaFoldDB" id="A0A0A2MHP7"/>
<dbReference type="InterPro" id="IPR039426">
    <property type="entry name" value="TonB-dep_rcpt-like"/>
</dbReference>
<dbReference type="SUPFAM" id="SSF49464">
    <property type="entry name" value="Carboxypeptidase regulatory domain-like"/>
    <property type="match status" value="1"/>
</dbReference>
<keyword evidence="2 7" id="KW-0813">Transport</keyword>
<comment type="caution">
    <text evidence="11">The sequence shown here is derived from an EMBL/GenBank/DDBJ whole genome shotgun (WGS) entry which is preliminary data.</text>
</comment>
<sequence length="1012" mass="110141">MKILLIKYEHLLLTLVCFFTLTVASAQSVTVAGKISDAAGESLPGVNILVKGTTTGTATDMDGNYSITVPDAQATLVFTSIGFKTQEVVVGNQTTINLVMADDAKALDEVVIVAYGTQNKRNVTGAVQTVNAGELKDQPVGQITQKLQGKLAGVQITQNTGIPGQGMTVRVRGSASISAGSDPLYVVDGFPLQGSISNINPDEIETITILKDASSTSLYGSRAANGVVLITTKRAKAGASRFSFNYFTGIQVIPEKGRPDMMNAREFAQFKKEVAIERGQTVPDVFANPEQYGEGTDWFDAVTRDAIIKNYSLTYSASGEKFSTSVVAGYLKNEGVLLNSSYDRISVRINTDYKLNDKIKIGFNVAPTYSSSKTPQSDGIWYNSPSIVQSAMLSSPLAPYINADGSIPLNISSEYGTPDAPNWYNQVKIVKNTSKNVGLLSNGFVEIKPIKDLTFKSMIGVDLGNTVSDYFYPSTAGSIFNPPNANDPSRISASHSNQYAYSWLFENTLTYAKSIGDHNFDILGGYTTQAAHSESGSLSGRGFPDDRVQTLNAATIITGSTDVQDWSLASLVARVNYNYKDKYLFSASIRRDGSSRFGSDNKWGNFPSVSAGWVITEESFIPENNVLSFLKLRTSLGTTGNNNIGNYLQYANVVPTNNPFNNQLLNGSSIAGLNNTELGWETSELFDAGIDANFFNDRIKLSYGYYKKTTDNLLYSVDIPIASGFFNYTTNIGKIEFWGHEFQLTTINLNGDFKWSTDFNISFNRNKALELGTANSAIYGDMTITQVGQPLGQLYGLVWDGIYETQAEFDASPKHQGAEVGSVKYKDINGDGEITNDTKDQTVLGNTAPKYNYGFTNTVSYKNFDLSVVCQGAYGNKIINTADRFTGNLDGSFNVQKDLANRWKSEEDPGNGKWGKASGNTGPERDWASSKWMYDGSYLTIKNITLGYSFSSINVDYLKGLRIYASVQQAAVFTKYPGGNPEVSAGAGLFSGVDNTTYPVPRTWTFGLNYNF</sequence>
<dbReference type="Gene3D" id="2.170.130.10">
    <property type="entry name" value="TonB-dependent receptor, plug domain"/>
    <property type="match status" value="1"/>
</dbReference>
<dbReference type="GO" id="GO:0009279">
    <property type="term" value="C:cell outer membrane"/>
    <property type="evidence" value="ECO:0007669"/>
    <property type="project" value="UniProtKB-SubCell"/>
</dbReference>
<dbReference type="NCBIfam" id="TIGR04056">
    <property type="entry name" value="OMP_RagA_SusC"/>
    <property type="match status" value="1"/>
</dbReference>
<accession>A0A0A2MHP7</accession>
<dbReference type="InterPro" id="IPR008969">
    <property type="entry name" value="CarboxyPept-like_regulatory"/>
</dbReference>
<feature type="region of interest" description="Disordered" evidence="8">
    <location>
        <begin position="904"/>
        <end position="924"/>
    </location>
</feature>
<evidence type="ECO:0000259" key="10">
    <source>
        <dbReference type="Pfam" id="PF07715"/>
    </source>
</evidence>
<feature type="chain" id="PRO_5001991440" evidence="9">
    <location>
        <begin position="27"/>
        <end position="1012"/>
    </location>
</feature>
<dbReference type="InterPro" id="IPR023996">
    <property type="entry name" value="TonB-dep_OMP_SusC/RagA"/>
</dbReference>
<feature type="signal peptide" evidence="9">
    <location>
        <begin position="1"/>
        <end position="26"/>
    </location>
</feature>
<dbReference type="FunFam" id="2.60.40.1120:FF:000003">
    <property type="entry name" value="Outer membrane protein Omp121"/>
    <property type="match status" value="1"/>
</dbReference>
<evidence type="ECO:0000313" key="12">
    <source>
        <dbReference type="Proteomes" id="UP000030111"/>
    </source>
</evidence>
<dbReference type="FunFam" id="2.170.130.10:FF:000008">
    <property type="entry name" value="SusC/RagA family TonB-linked outer membrane protein"/>
    <property type="match status" value="1"/>
</dbReference>